<evidence type="ECO:0000313" key="1">
    <source>
        <dbReference type="EMBL" id="QIZ73221.1"/>
    </source>
</evidence>
<dbReference type="AlphaFoldDB" id="A0A6H1U317"/>
<reference evidence="1 2" key="1">
    <citation type="submission" date="2020-04" db="EMBL/GenBank/DDBJ databases">
        <authorList>
            <person name="Basu S."/>
            <person name="Maruthanayagam V."/>
            <person name="Chakraborty S."/>
            <person name="Pramanik A."/>
            <person name="Mukherjee J."/>
            <person name="Brink B."/>
        </authorList>
    </citation>
    <scope>NUCLEOTIDE SEQUENCE [LARGE SCALE GENOMIC DNA]</scope>
    <source>
        <strain evidence="1 2">AP17</strain>
    </source>
</reference>
<protein>
    <submittedName>
        <fullName evidence="1">Uncharacterized protein</fullName>
    </submittedName>
</protein>
<dbReference type="Proteomes" id="UP000500857">
    <property type="component" value="Chromosome"/>
</dbReference>
<gene>
    <name evidence="1" type="ORF">HCG48_23640</name>
</gene>
<dbReference type="KEGG" id="oxy:HCG48_23640"/>
<accession>A0A6H1U317</accession>
<name>A0A6H1U317_9CYAN</name>
<dbReference type="RefSeq" id="WP_168571367.1">
    <property type="nucleotide sequence ID" value="NZ_CP051167.1"/>
</dbReference>
<organism evidence="1 2">
    <name type="scientific">Oxynema aestuarii AP17</name>
    <dbReference type="NCBI Taxonomy" id="2064643"/>
    <lineage>
        <taxon>Bacteria</taxon>
        <taxon>Bacillati</taxon>
        <taxon>Cyanobacteriota</taxon>
        <taxon>Cyanophyceae</taxon>
        <taxon>Oscillatoriophycideae</taxon>
        <taxon>Oscillatoriales</taxon>
        <taxon>Oscillatoriaceae</taxon>
        <taxon>Oxynema</taxon>
        <taxon>Oxynema aestuarii</taxon>
    </lineage>
</organism>
<evidence type="ECO:0000313" key="2">
    <source>
        <dbReference type="Proteomes" id="UP000500857"/>
    </source>
</evidence>
<dbReference type="EMBL" id="CP051167">
    <property type="protein sequence ID" value="QIZ73221.1"/>
    <property type="molecule type" value="Genomic_DNA"/>
</dbReference>
<sequence>MASIAFVAPLTVAGDLKFFKLNHSRESVFELLTHAHGELENHNRKREKKQGKAVPFFPEGGFWA</sequence>
<proteinExistence type="predicted"/>
<keyword evidence="2" id="KW-1185">Reference proteome</keyword>